<dbReference type="InterPro" id="IPR043502">
    <property type="entry name" value="DNA/RNA_pol_sf"/>
</dbReference>
<dbReference type="AlphaFoldDB" id="A0AAV0JXC4"/>
<reference evidence="3" key="1">
    <citation type="submission" date="2022-08" db="EMBL/GenBank/DDBJ databases">
        <authorList>
            <person name="Gutierrez-Valencia J."/>
        </authorList>
    </citation>
    <scope>NUCLEOTIDE SEQUENCE</scope>
</reference>
<proteinExistence type="predicted"/>
<evidence type="ECO:0000259" key="2">
    <source>
        <dbReference type="Pfam" id="PF07727"/>
    </source>
</evidence>
<protein>
    <recommendedName>
        <fullName evidence="2">Reverse transcriptase Ty1/copia-type domain-containing protein</fullName>
    </recommendedName>
</protein>
<dbReference type="SUPFAM" id="SSF56672">
    <property type="entry name" value="DNA/RNA polymerases"/>
    <property type="match status" value="1"/>
</dbReference>
<dbReference type="EMBL" id="CAMGYJ010000005">
    <property type="protein sequence ID" value="CAI0414606.1"/>
    <property type="molecule type" value="Genomic_DNA"/>
</dbReference>
<sequence length="218" mass="24955">MFTKWIHGRIVVLLVYVDDIILAGDAQKDIDQVKTSLSKEFKIKLLGPLKYFLGLEVNRTAEGLMVCQRKYCMDLLTDTGYLNAKGCKSPSDPKIKLTATQGTLLDDPEQYRRLVGRLHYITITRPDLTYSVQQLCQFQKKPYTEHLQAAYRVLRYLKSCPDQGIYYSSKADLKLVGFCDSDWASCPDTRRSTTGIMMISFTKRNKLAVRMVIVEIGY</sequence>
<organism evidence="3 4">
    <name type="scientific">Linum tenue</name>
    <dbReference type="NCBI Taxonomy" id="586396"/>
    <lineage>
        <taxon>Eukaryota</taxon>
        <taxon>Viridiplantae</taxon>
        <taxon>Streptophyta</taxon>
        <taxon>Embryophyta</taxon>
        <taxon>Tracheophyta</taxon>
        <taxon>Spermatophyta</taxon>
        <taxon>Magnoliopsida</taxon>
        <taxon>eudicotyledons</taxon>
        <taxon>Gunneridae</taxon>
        <taxon>Pentapetalae</taxon>
        <taxon>rosids</taxon>
        <taxon>fabids</taxon>
        <taxon>Malpighiales</taxon>
        <taxon>Linaceae</taxon>
        <taxon>Linum</taxon>
    </lineage>
</organism>
<evidence type="ECO:0000313" key="4">
    <source>
        <dbReference type="Proteomes" id="UP001154282"/>
    </source>
</evidence>
<dbReference type="PANTHER" id="PTHR11439:SF498">
    <property type="entry name" value="DNAK FAMILY PROTEIN"/>
    <property type="match status" value="1"/>
</dbReference>
<feature type="signal peptide" evidence="1">
    <location>
        <begin position="1"/>
        <end position="26"/>
    </location>
</feature>
<dbReference type="Proteomes" id="UP001154282">
    <property type="component" value="Unassembled WGS sequence"/>
</dbReference>
<dbReference type="PANTHER" id="PTHR11439">
    <property type="entry name" value="GAG-POL-RELATED RETROTRANSPOSON"/>
    <property type="match status" value="1"/>
</dbReference>
<name>A0AAV0JXC4_9ROSI</name>
<accession>A0AAV0JXC4</accession>
<feature type="chain" id="PRO_5043673189" description="Reverse transcriptase Ty1/copia-type domain-containing protein" evidence="1">
    <location>
        <begin position="27"/>
        <end position="218"/>
    </location>
</feature>
<feature type="domain" description="Reverse transcriptase Ty1/copia-type" evidence="2">
    <location>
        <begin position="2"/>
        <end position="90"/>
    </location>
</feature>
<gene>
    <name evidence="3" type="ORF">LITE_LOCUS16357</name>
</gene>
<evidence type="ECO:0000313" key="3">
    <source>
        <dbReference type="EMBL" id="CAI0414606.1"/>
    </source>
</evidence>
<dbReference type="InterPro" id="IPR013103">
    <property type="entry name" value="RVT_2"/>
</dbReference>
<evidence type="ECO:0000256" key="1">
    <source>
        <dbReference type="SAM" id="SignalP"/>
    </source>
</evidence>
<keyword evidence="1" id="KW-0732">Signal</keyword>
<keyword evidence="4" id="KW-1185">Reference proteome</keyword>
<dbReference type="Pfam" id="PF07727">
    <property type="entry name" value="RVT_2"/>
    <property type="match status" value="1"/>
</dbReference>
<comment type="caution">
    <text evidence="3">The sequence shown here is derived from an EMBL/GenBank/DDBJ whole genome shotgun (WGS) entry which is preliminary data.</text>
</comment>